<keyword evidence="1" id="KW-0812">Transmembrane</keyword>
<evidence type="ECO:0000256" key="1">
    <source>
        <dbReference type="SAM" id="Phobius"/>
    </source>
</evidence>
<accession>A0A133VEM0</accession>
<dbReference type="AlphaFoldDB" id="A0A133VEM0"/>
<name>A0A133VEM0_9EURY</name>
<dbReference type="SUPFAM" id="SSF103473">
    <property type="entry name" value="MFS general substrate transporter"/>
    <property type="match status" value="1"/>
</dbReference>
<feature type="transmembrane region" description="Helical" evidence="1">
    <location>
        <begin position="21"/>
        <end position="42"/>
    </location>
</feature>
<keyword evidence="1" id="KW-0472">Membrane</keyword>
<comment type="caution">
    <text evidence="2">The sequence shown here is derived from an EMBL/GenBank/DDBJ whole genome shotgun (WGS) entry which is preliminary data.</text>
</comment>
<protein>
    <recommendedName>
        <fullName evidence="4">Major facilitator superfamily (MFS) profile domain-containing protein</fullName>
    </recommendedName>
</protein>
<proteinExistence type="predicted"/>
<organism evidence="2 3">
    <name type="scientific">candidate division MSBL1 archaeon SCGC-AAA382A03</name>
    <dbReference type="NCBI Taxonomy" id="1698278"/>
    <lineage>
        <taxon>Archaea</taxon>
        <taxon>Methanobacteriati</taxon>
        <taxon>Methanobacteriota</taxon>
        <taxon>candidate division MSBL1</taxon>
    </lineage>
</organism>
<dbReference type="EMBL" id="LHYC01000041">
    <property type="protein sequence ID" value="KXB04889.1"/>
    <property type="molecule type" value="Genomic_DNA"/>
</dbReference>
<sequence>MPVVFNLIADATTETERGVAMGLRGTMGTAGSAIGVLIFMNIAGAFSVAFSLTLFGVFVLVFVGVLLSYWKIFVS</sequence>
<keyword evidence="1" id="KW-1133">Transmembrane helix</keyword>
<dbReference type="Gene3D" id="1.20.1250.20">
    <property type="entry name" value="MFS general substrate transporter like domains"/>
    <property type="match status" value="1"/>
</dbReference>
<reference evidence="2 3" key="1">
    <citation type="journal article" date="2016" name="Sci. Rep.">
        <title>Metabolic traits of an uncultured archaeal lineage -MSBL1- from brine pools of the Red Sea.</title>
        <authorList>
            <person name="Mwirichia R."/>
            <person name="Alam I."/>
            <person name="Rashid M."/>
            <person name="Vinu M."/>
            <person name="Ba-Alawi W."/>
            <person name="Anthony Kamau A."/>
            <person name="Kamanda Ngugi D."/>
            <person name="Goker M."/>
            <person name="Klenk H.P."/>
            <person name="Bajic V."/>
            <person name="Stingl U."/>
        </authorList>
    </citation>
    <scope>NUCLEOTIDE SEQUENCE [LARGE SCALE GENOMIC DNA]</scope>
    <source>
        <strain evidence="2">SCGC-AAA382A03</strain>
    </source>
</reference>
<dbReference type="InterPro" id="IPR036259">
    <property type="entry name" value="MFS_trans_sf"/>
</dbReference>
<dbReference type="Proteomes" id="UP000070549">
    <property type="component" value="Unassembled WGS sequence"/>
</dbReference>
<evidence type="ECO:0008006" key="4">
    <source>
        <dbReference type="Google" id="ProtNLM"/>
    </source>
</evidence>
<gene>
    <name evidence="2" type="ORF">AKJ49_01605</name>
</gene>
<evidence type="ECO:0000313" key="3">
    <source>
        <dbReference type="Proteomes" id="UP000070549"/>
    </source>
</evidence>
<keyword evidence="3" id="KW-1185">Reference proteome</keyword>
<evidence type="ECO:0000313" key="2">
    <source>
        <dbReference type="EMBL" id="KXB04889.1"/>
    </source>
</evidence>
<feature type="transmembrane region" description="Helical" evidence="1">
    <location>
        <begin position="48"/>
        <end position="70"/>
    </location>
</feature>